<name>A0A855FUK2_9NEIS</name>
<dbReference type="EMBL" id="MEIU01000057">
    <property type="protein sequence ID" value="PIT60134.1"/>
    <property type="molecule type" value="Genomic_DNA"/>
</dbReference>
<keyword evidence="3" id="KW-0175">Coiled coil</keyword>
<dbReference type="Gene3D" id="1.10.10.1400">
    <property type="entry name" value="Terminase, small subunit, N-terminal DNA-binding domain, HTH motif"/>
    <property type="match status" value="1"/>
</dbReference>
<feature type="coiled-coil region" evidence="3">
    <location>
        <begin position="44"/>
        <end position="71"/>
    </location>
</feature>
<dbReference type="Pfam" id="PF03592">
    <property type="entry name" value="Terminase_2"/>
    <property type="match status" value="1"/>
</dbReference>
<dbReference type="InterPro" id="IPR005335">
    <property type="entry name" value="Terminase_ssu"/>
</dbReference>
<evidence type="ECO:0000313" key="4">
    <source>
        <dbReference type="EMBL" id="PIT60134.1"/>
    </source>
</evidence>
<gene>
    <name evidence="4" type="ORF">BHC57_07750</name>
</gene>
<dbReference type="PANTHER" id="PTHR41328">
    <property type="entry name" value="TERMINASE SMALL SUBUNIT-RELATED"/>
    <property type="match status" value="1"/>
</dbReference>
<reference evidence="4 5" key="1">
    <citation type="journal article" date="2017" name="MBio">
        <title>Type VI secretion-mediated competition in the bee gut microbiome.</title>
        <authorList>
            <person name="Steele M.I."/>
            <person name="Kwong W.K."/>
            <person name="Powell J.E."/>
            <person name="Whiteley M."/>
            <person name="Moran N.A."/>
        </authorList>
    </citation>
    <scope>NUCLEOTIDE SEQUENCE [LARGE SCALE GENOMIC DNA]</scope>
    <source>
        <strain evidence="4 5">HK3</strain>
    </source>
</reference>
<protein>
    <recommendedName>
        <fullName evidence="6">Terminase</fullName>
    </recommendedName>
</protein>
<keyword evidence="1" id="KW-1188">Viral release from host cell</keyword>
<proteinExistence type="predicted"/>
<evidence type="ECO:0008006" key="6">
    <source>
        <dbReference type="Google" id="ProtNLM"/>
    </source>
</evidence>
<evidence type="ECO:0000313" key="5">
    <source>
        <dbReference type="Proteomes" id="UP000230463"/>
    </source>
</evidence>
<dbReference type="AlphaFoldDB" id="A0A855FUK2"/>
<dbReference type="GO" id="GO:0051276">
    <property type="term" value="P:chromosome organization"/>
    <property type="evidence" value="ECO:0007669"/>
    <property type="project" value="InterPro"/>
</dbReference>
<dbReference type="InterPro" id="IPR038713">
    <property type="entry name" value="Terminase_Gp1_N_sf"/>
</dbReference>
<keyword evidence="2" id="KW-0231">Viral genome packaging</keyword>
<evidence type="ECO:0000256" key="3">
    <source>
        <dbReference type="SAM" id="Coils"/>
    </source>
</evidence>
<evidence type="ECO:0000256" key="2">
    <source>
        <dbReference type="ARBA" id="ARBA00023219"/>
    </source>
</evidence>
<dbReference type="RefSeq" id="WP_100123886.1">
    <property type="nucleotide sequence ID" value="NZ_MEIU01000057.1"/>
</dbReference>
<dbReference type="PANTHER" id="PTHR41328:SF3">
    <property type="entry name" value="PBSX PHAGE TERMINASE SMALL SUBUNIT"/>
    <property type="match status" value="1"/>
</dbReference>
<organism evidence="4 5">
    <name type="scientific">Snodgrassella alvi</name>
    <dbReference type="NCBI Taxonomy" id="1196083"/>
    <lineage>
        <taxon>Bacteria</taxon>
        <taxon>Pseudomonadati</taxon>
        <taxon>Pseudomonadota</taxon>
        <taxon>Betaproteobacteria</taxon>
        <taxon>Neisseriales</taxon>
        <taxon>Neisseriaceae</taxon>
        <taxon>Snodgrassella</taxon>
    </lineage>
</organism>
<dbReference type="InterPro" id="IPR052404">
    <property type="entry name" value="SPP1-like_terminase"/>
</dbReference>
<accession>A0A855FUK2</accession>
<comment type="caution">
    <text evidence="4">The sequence shown here is derived from an EMBL/GenBank/DDBJ whole genome shotgun (WGS) entry which is preliminary data.</text>
</comment>
<sequence length="161" mass="17442">MSLNDKQELFALSVAAGLNQTEACVNAGYSRNGAAAAACRLMKNQAVLARIEELKKQQNGLNKNINKIVNNDVNTDVNSVNPVKSVAPPSDDPLQFLLKVMNDEDLPPKLRVDAAKALMPYKHGRIGETGKKEAAMDFAIEKSRAGGLSARLEQRGLKKVK</sequence>
<evidence type="ECO:0000256" key="1">
    <source>
        <dbReference type="ARBA" id="ARBA00022612"/>
    </source>
</evidence>
<dbReference type="Proteomes" id="UP000230463">
    <property type="component" value="Unassembled WGS sequence"/>
</dbReference>